<evidence type="ECO:0000256" key="5">
    <source>
        <dbReference type="ARBA" id="ARBA00023288"/>
    </source>
</evidence>
<keyword evidence="5" id="KW-0449">Lipoprotein</keyword>
<dbReference type="GO" id="GO:0030288">
    <property type="term" value="C:outer membrane-bounded periplasmic space"/>
    <property type="evidence" value="ECO:0007669"/>
    <property type="project" value="InterPro"/>
</dbReference>
<evidence type="ECO:0000256" key="1">
    <source>
        <dbReference type="ARBA" id="ARBA00022475"/>
    </source>
</evidence>
<keyword evidence="1" id="KW-1003">Cell membrane</keyword>
<accession>A0A0F9IAA3</accession>
<dbReference type="Pfam" id="PF03783">
    <property type="entry name" value="CsgG"/>
    <property type="match status" value="1"/>
</dbReference>
<dbReference type="PANTHER" id="PTHR41164">
    <property type="entry name" value="CURLI PRODUCTION ASSEMBLY/TRANSPORT COMPONENT CSGG"/>
    <property type="match status" value="1"/>
</dbReference>
<evidence type="ECO:0000313" key="6">
    <source>
        <dbReference type="EMBL" id="KKM16639.1"/>
    </source>
</evidence>
<proteinExistence type="predicted"/>
<reference evidence="6" key="1">
    <citation type="journal article" date="2015" name="Nature">
        <title>Complex archaea that bridge the gap between prokaryotes and eukaryotes.</title>
        <authorList>
            <person name="Spang A."/>
            <person name="Saw J.H."/>
            <person name="Jorgensen S.L."/>
            <person name="Zaremba-Niedzwiedzka K."/>
            <person name="Martijn J."/>
            <person name="Lind A.E."/>
            <person name="van Eijk R."/>
            <person name="Schleper C."/>
            <person name="Guy L."/>
            <person name="Ettema T.J."/>
        </authorList>
    </citation>
    <scope>NUCLEOTIDE SEQUENCE</scope>
</reference>
<dbReference type="PANTHER" id="PTHR41164:SF1">
    <property type="entry name" value="CURLI PRODUCTION ASSEMBLY_TRANSPORT COMPONENT CSGG"/>
    <property type="match status" value="1"/>
</dbReference>
<dbReference type="AlphaFoldDB" id="A0A0F9IAA3"/>
<feature type="non-terminal residue" evidence="6">
    <location>
        <position position="204"/>
    </location>
</feature>
<comment type="caution">
    <text evidence="6">The sequence shown here is derived from an EMBL/GenBank/DDBJ whole genome shotgun (WGS) entry which is preliminary data.</text>
</comment>
<keyword evidence="3" id="KW-0472">Membrane</keyword>
<dbReference type="EMBL" id="LAZR01014630">
    <property type="protein sequence ID" value="KKM16639.1"/>
    <property type="molecule type" value="Genomic_DNA"/>
</dbReference>
<dbReference type="PROSITE" id="PS51257">
    <property type="entry name" value="PROKAR_LIPOPROTEIN"/>
    <property type="match status" value="1"/>
</dbReference>
<gene>
    <name evidence="6" type="ORF">LCGC14_1683780</name>
</gene>
<dbReference type="Gene3D" id="3.40.50.10610">
    <property type="entry name" value="ABC-type transport auxiliary lipoprotein component"/>
    <property type="match status" value="2"/>
</dbReference>
<sequence length="204" mass="22369">MKFFSIFGSRQKALGLGLTLMTTLGGCAELGLQSVGTRFDDDMRPPLSTPSTNTGLALRELPPSSKKIDVAIYKYEDKTGQNEESDNFTRFSRAVSQGMSDVLIDVLTEVGDGEWFNVIERANIQDLLTERQLIDQTNQNYRGLQQSALPPLRFAGIIISGGVIDYDTNVVTGGVGARLLGIGNSFEYRRDRISVVLRAVSVQT</sequence>
<protein>
    <recommendedName>
        <fullName evidence="7">Curli production assembly/transport component CsgG</fullName>
    </recommendedName>
</protein>
<evidence type="ECO:0000256" key="2">
    <source>
        <dbReference type="ARBA" id="ARBA00022729"/>
    </source>
</evidence>
<evidence type="ECO:0008006" key="7">
    <source>
        <dbReference type="Google" id="ProtNLM"/>
    </source>
</evidence>
<keyword evidence="4" id="KW-0564">Palmitate</keyword>
<evidence type="ECO:0000256" key="3">
    <source>
        <dbReference type="ARBA" id="ARBA00023136"/>
    </source>
</evidence>
<organism evidence="6">
    <name type="scientific">marine sediment metagenome</name>
    <dbReference type="NCBI Taxonomy" id="412755"/>
    <lineage>
        <taxon>unclassified sequences</taxon>
        <taxon>metagenomes</taxon>
        <taxon>ecological metagenomes</taxon>
    </lineage>
</organism>
<evidence type="ECO:0000256" key="4">
    <source>
        <dbReference type="ARBA" id="ARBA00023139"/>
    </source>
</evidence>
<keyword evidence="2" id="KW-0732">Signal</keyword>
<name>A0A0F9IAA3_9ZZZZ</name>
<dbReference type="InterPro" id="IPR005534">
    <property type="entry name" value="Curli_assmbl/transp-comp_CsgG"/>
</dbReference>